<dbReference type="Proteomes" id="UP000005289">
    <property type="component" value="Chromosome"/>
</dbReference>
<sequence>MIERDNKGYVVHYDILGLTYWMLSRIEEIGRRDLDAHGRFPATASHAFRHEYLDRPIVDEWMHILGQVIERQWPRVKLKENIFEVKVSHDVDRPSRYAFGGLGQLGRRIAGDVVKRRELSSAVRGPLVRWRTRDRLDEADPYNNFEWIMEVSERYGLASAFYFIAGRTDPRKDGDYEVEDPAIRHLLRRIHTRGHEIGLHPSYATYRSADLVAREADRLRRVCAEEGIRQEKWGGRMHYLRWEQPTTLRAWEAAGMTYDSTMTYADHAGFRCGTCFEYPAFDAVAGQPLNLRIRPLIAMECSVLGDQYMGLKKSDALDEFAKLKERCRAVRGAFSLLWHNSELRTPDERLLYESVLSV</sequence>
<proteinExistence type="predicted"/>
<reference evidence="2 3" key="1">
    <citation type="submission" date="2013-12" db="EMBL/GenBank/DDBJ databases">
        <authorList>
            <consortium name="DOE Joint Genome Institute"/>
            <person name="Muyzer G."/>
            <person name="Huntemann M."/>
            <person name="Han J."/>
            <person name="Chen A."/>
            <person name="Kyrpides N."/>
            <person name="Mavromatis K."/>
            <person name="Markowitz V."/>
            <person name="Palaniappan K."/>
            <person name="Ivanova N."/>
            <person name="Schaumberg A."/>
            <person name="Pati A."/>
            <person name="Liolios K."/>
            <person name="Nordberg H.P."/>
            <person name="Cantor M.N."/>
            <person name="Hua S.X."/>
            <person name="Woyke T."/>
        </authorList>
    </citation>
    <scope>NUCLEOTIDE SEQUENCE [LARGE SCALE GENOMIC DNA]</scope>
    <source>
        <strain evidence="2 3">ARh 1</strain>
    </source>
</reference>
<keyword evidence="3" id="KW-1185">Reference proteome</keyword>
<protein>
    <submittedName>
        <fullName evidence="2">Polysaccharide deacetylase</fullName>
    </submittedName>
</protein>
<evidence type="ECO:0000313" key="2">
    <source>
        <dbReference type="EMBL" id="AHE97849.1"/>
    </source>
</evidence>
<dbReference type="STRING" id="713585.THITH_05790"/>
<dbReference type="InterPro" id="IPR054297">
    <property type="entry name" value="DUF7033"/>
</dbReference>
<dbReference type="Pfam" id="PF23019">
    <property type="entry name" value="DUF7033"/>
    <property type="match status" value="1"/>
</dbReference>
<dbReference type="GO" id="GO:0005975">
    <property type="term" value="P:carbohydrate metabolic process"/>
    <property type="evidence" value="ECO:0007669"/>
    <property type="project" value="InterPro"/>
</dbReference>
<dbReference type="AlphaFoldDB" id="W0DGU4"/>
<gene>
    <name evidence="2" type="ORF">THITH_05790</name>
</gene>
<dbReference type="Gene3D" id="3.20.20.370">
    <property type="entry name" value="Glycoside hydrolase/deacetylase"/>
    <property type="match status" value="1"/>
</dbReference>
<dbReference type="KEGG" id="tti:THITH_05790"/>
<organism evidence="2 3">
    <name type="scientific">Thioalkalivibrio paradoxus ARh 1</name>
    <dbReference type="NCBI Taxonomy" id="713585"/>
    <lineage>
        <taxon>Bacteria</taxon>
        <taxon>Pseudomonadati</taxon>
        <taxon>Pseudomonadota</taxon>
        <taxon>Gammaproteobacteria</taxon>
        <taxon>Chromatiales</taxon>
        <taxon>Ectothiorhodospiraceae</taxon>
        <taxon>Thioalkalivibrio</taxon>
    </lineage>
</organism>
<dbReference type="CDD" id="cd10931">
    <property type="entry name" value="CE4_u7"/>
    <property type="match status" value="1"/>
</dbReference>
<dbReference type="SUPFAM" id="SSF88713">
    <property type="entry name" value="Glycoside hydrolase/deacetylase"/>
    <property type="match status" value="1"/>
</dbReference>
<dbReference type="HOGENOM" id="CLU_046673_2_0_6"/>
<accession>W0DGU4</accession>
<name>W0DGU4_9GAMM</name>
<dbReference type="EMBL" id="CP007029">
    <property type="protein sequence ID" value="AHE97849.1"/>
    <property type="molecule type" value="Genomic_DNA"/>
</dbReference>
<feature type="domain" description="DUF7033" evidence="1">
    <location>
        <begin position="11"/>
        <end position="99"/>
    </location>
</feature>
<evidence type="ECO:0000313" key="3">
    <source>
        <dbReference type="Proteomes" id="UP000005289"/>
    </source>
</evidence>
<dbReference type="InterPro" id="IPR011330">
    <property type="entry name" value="Glyco_hydro/deAcase_b/a-brl"/>
</dbReference>
<evidence type="ECO:0000259" key="1">
    <source>
        <dbReference type="Pfam" id="PF23019"/>
    </source>
</evidence>